<keyword evidence="6" id="KW-1185">Reference proteome</keyword>
<dbReference type="InterPro" id="IPR013328">
    <property type="entry name" value="6PGD_dom2"/>
</dbReference>
<accession>A3MV89</accession>
<dbReference type="GO" id="GO:0050661">
    <property type="term" value="F:NADP binding"/>
    <property type="evidence" value="ECO:0007669"/>
    <property type="project" value="InterPro"/>
</dbReference>
<dbReference type="PANTHER" id="PTHR43580">
    <property type="entry name" value="OXIDOREDUCTASE GLYR1-RELATED"/>
    <property type="match status" value="1"/>
</dbReference>
<dbReference type="PANTHER" id="PTHR43580:SF2">
    <property type="entry name" value="CYTOKINE-LIKE NUCLEAR FACTOR N-PAC"/>
    <property type="match status" value="1"/>
</dbReference>
<dbReference type="Pfam" id="PF14833">
    <property type="entry name" value="NAD_binding_11"/>
    <property type="match status" value="1"/>
</dbReference>
<dbReference type="RefSeq" id="WP_011849814.1">
    <property type="nucleotide sequence ID" value="NC_009073.1"/>
</dbReference>
<name>A3MV89_PYRCJ</name>
<dbReference type="Proteomes" id="UP000001431">
    <property type="component" value="Chromosome"/>
</dbReference>
<dbReference type="HOGENOM" id="CLU_035117_0_7_2"/>
<evidence type="ECO:0000313" key="5">
    <source>
        <dbReference type="EMBL" id="ABO08556.1"/>
    </source>
</evidence>
<dbReference type="InterPro" id="IPR051265">
    <property type="entry name" value="HIBADH-related_NP60_sf"/>
</dbReference>
<protein>
    <submittedName>
        <fullName evidence="5">6-phosphogluconate dehydrogenase, NAD-binding protein</fullName>
    </submittedName>
</protein>
<evidence type="ECO:0000259" key="4">
    <source>
        <dbReference type="Pfam" id="PF14833"/>
    </source>
</evidence>
<dbReference type="STRING" id="410359.Pcal_1131"/>
<dbReference type="OrthoDB" id="23890at2157"/>
<feature type="domain" description="6-phosphogluconate dehydrogenase NADP-binding" evidence="3">
    <location>
        <begin position="3"/>
        <end position="144"/>
    </location>
</feature>
<evidence type="ECO:0000256" key="2">
    <source>
        <dbReference type="ARBA" id="ARBA00023027"/>
    </source>
</evidence>
<dbReference type="Pfam" id="PF03446">
    <property type="entry name" value="NAD_binding_2"/>
    <property type="match status" value="1"/>
</dbReference>
<feature type="domain" description="3-hydroxyisobutyrate dehydrogenase-like NAD-binding" evidence="4">
    <location>
        <begin position="151"/>
        <end position="261"/>
    </location>
</feature>
<organism evidence="5 6">
    <name type="scientific">Pyrobaculum calidifontis (strain DSM 21063 / JCM 11548 / VA1)</name>
    <dbReference type="NCBI Taxonomy" id="410359"/>
    <lineage>
        <taxon>Archaea</taxon>
        <taxon>Thermoproteota</taxon>
        <taxon>Thermoprotei</taxon>
        <taxon>Thermoproteales</taxon>
        <taxon>Thermoproteaceae</taxon>
        <taxon>Pyrobaculum</taxon>
    </lineage>
</organism>
<dbReference type="EMBL" id="CP000561">
    <property type="protein sequence ID" value="ABO08556.1"/>
    <property type="molecule type" value="Genomic_DNA"/>
</dbReference>
<dbReference type="GO" id="GO:0051287">
    <property type="term" value="F:NAD binding"/>
    <property type="evidence" value="ECO:0007669"/>
    <property type="project" value="InterPro"/>
</dbReference>
<dbReference type="Gene3D" id="1.10.1040.10">
    <property type="entry name" value="N-(1-d-carboxylethyl)-l-norvaline Dehydrogenase, domain 2"/>
    <property type="match status" value="1"/>
</dbReference>
<sequence length="269" mass="28710">MDVTVVGMGNMGFAFAKRAHAQGFSVYWWNRTREKVKGAPGVELKRLEEARGLVVVFVADDQALYSVVDKLGGEYVALAGTYSVDAVRRAVGALASRGKRAFAMPVVGSPRNVENGDAIYLVGASEEVYTQLRPHLEKFGVLFYVGDSVKAAALKLAYNALLISTVAALGESLSLALKYGISADAFRELLSHTVFKEVAARYVERMLGKTAPTFTVRNAAKDMRYASAAAGEAGVGNVAISGVKALYEVLTALGLGDEDYVKAGLLETK</sequence>
<gene>
    <name evidence="5" type="ordered locus">Pcal_1131</name>
</gene>
<evidence type="ECO:0000256" key="1">
    <source>
        <dbReference type="ARBA" id="ARBA00023002"/>
    </source>
</evidence>
<dbReference type="InterPro" id="IPR006115">
    <property type="entry name" value="6PGDH_NADP-bd"/>
</dbReference>
<reference evidence="5" key="1">
    <citation type="submission" date="2007-02" db="EMBL/GenBank/DDBJ databases">
        <title>Complete sequence of Pyrobaculum calidifontis JCM 11548.</title>
        <authorList>
            <consortium name="US DOE Joint Genome Institute"/>
            <person name="Copeland A."/>
            <person name="Lucas S."/>
            <person name="Lapidus A."/>
            <person name="Barry K."/>
            <person name="Glavina del Rio T."/>
            <person name="Dalin E."/>
            <person name="Tice H."/>
            <person name="Pitluck S."/>
            <person name="Chain P."/>
            <person name="Malfatti S."/>
            <person name="Shin M."/>
            <person name="Vergez L."/>
            <person name="Schmutz J."/>
            <person name="Larimer F."/>
            <person name="Land M."/>
            <person name="Hauser L."/>
            <person name="Kyrpides N."/>
            <person name="Mikhailova N."/>
            <person name="Cozen A.E."/>
            <person name="Fitz-Gibbon S.T."/>
            <person name="House C.H."/>
            <person name="Saltikov C."/>
            <person name="Lowe T.M."/>
            <person name="Richardson P."/>
        </authorList>
    </citation>
    <scope>NUCLEOTIDE SEQUENCE [LARGE SCALE GENOMIC DNA]</scope>
    <source>
        <strain evidence="5">JCM 11548</strain>
    </source>
</reference>
<dbReference type="AlphaFoldDB" id="A3MV89"/>
<dbReference type="GeneID" id="4910153"/>
<dbReference type="SUPFAM" id="SSF48179">
    <property type="entry name" value="6-phosphogluconate dehydrogenase C-terminal domain-like"/>
    <property type="match status" value="1"/>
</dbReference>
<evidence type="ECO:0000313" key="6">
    <source>
        <dbReference type="Proteomes" id="UP000001431"/>
    </source>
</evidence>
<dbReference type="eggNOG" id="arCOG00247">
    <property type="taxonomic scope" value="Archaea"/>
</dbReference>
<dbReference type="PIRSF" id="PIRSF000103">
    <property type="entry name" value="HIBADH"/>
    <property type="match status" value="1"/>
</dbReference>
<dbReference type="InterPro" id="IPR036291">
    <property type="entry name" value="NAD(P)-bd_dom_sf"/>
</dbReference>
<dbReference type="SUPFAM" id="SSF51735">
    <property type="entry name" value="NAD(P)-binding Rossmann-fold domains"/>
    <property type="match status" value="1"/>
</dbReference>
<dbReference type="InterPro" id="IPR015815">
    <property type="entry name" value="HIBADH-related"/>
</dbReference>
<dbReference type="InterPro" id="IPR029154">
    <property type="entry name" value="HIBADH-like_NADP-bd"/>
</dbReference>
<evidence type="ECO:0000259" key="3">
    <source>
        <dbReference type="Pfam" id="PF03446"/>
    </source>
</evidence>
<proteinExistence type="predicted"/>
<dbReference type="GO" id="GO:0016491">
    <property type="term" value="F:oxidoreductase activity"/>
    <property type="evidence" value="ECO:0007669"/>
    <property type="project" value="UniProtKB-KW"/>
</dbReference>
<dbReference type="KEGG" id="pcl:Pcal_1131"/>
<dbReference type="Gene3D" id="3.40.50.720">
    <property type="entry name" value="NAD(P)-binding Rossmann-like Domain"/>
    <property type="match status" value="1"/>
</dbReference>
<keyword evidence="1" id="KW-0560">Oxidoreductase</keyword>
<keyword evidence="2" id="KW-0520">NAD</keyword>
<dbReference type="InterPro" id="IPR008927">
    <property type="entry name" value="6-PGluconate_DH-like_C_sf"/>
</dbReference>